<name>F9G198_FUSOF</name>
<organism evidence="1">
    <name type="scientific">Fusarium oxysporum (strain Fo5176)</name>
    <name type="common">Fusarium vascular wilt</name>
    <dbReference type="NCBI Taxonomy" id="660025"/>
    <lineage>
        <taxon>Eukaryota</taxon>
        <taxon>Fungi</taxon>
        <taxon>Dikarya</taxon>
        <taxon>Ascomycota</taxon>
        <taxon>Pezizomycotina</taxon>
        <taxon>Sordariomycetes</taxon>
        <taxon>Hypocreomycetidae</taxon>
        <taxon>Hypocreales</taxon>
        <taxon>Nectriaceae</taxon>
        <taxon>Fusarium</taxon>
        <taxon>Fusarium oxysporum species complex</taxon>
    </lineage>
</organism>
<sequence>MPTNEECHSNLGWHKLASLTQDGRAEAVGLKSLDAGEFQYWIATKGCESLGSLQEVNPLRDGDLGSF</sequence>
<comment type="caution">
    <text evidence="1">The sequence shown here is derived from an EMBL/GenBank/DDBJ whole genome shotgun (WGS) entry which is preliminary data.</text>
</comment>
<dbReference type="AlphaFoldDB" id="F9G198"/>
<protein>
    <submittedName>
        <fullName evidence="1">Uncharacterized protein</fullName>
    </submittedName>
</protein>
<proteinExistence type="predicted"/>
<reference evidence="1" key="1">
    <citation type="journal article" date="2012" name="Mol. Plant Microbe Interact.">
        <title>A highly conserved effector in Fusarium oxysporum is required for full virulence on Arabidopsis.</title>
        <authorList>
            <person name="Thatcher L.F."/>
            <person name="Gardiner D.M."/>
            <person name="Kazan K."/>
            <person name="Manners J."/>
        </authorList>
    </citation>
    <scope>NUCLEOTIDE SEQUENCE [LARGE SCALE GENOMIC DNA]</scope>
    <source>
        <strain evidence="1">Fo5176</strain>
    </source>
</reference>
<evidence type="ECO:0000313" key="1">
    <source>
        <dbReference type="EMBL" id="EGU77047.1"/>
    </source>
</evidence>
<accession>F9G198</accession>
<dbReference type="EMBL" id="AFQF01003070">
    <property type="protein sequence ID" value="EGU77047.1"/>
    <property type="molecule type" value="Genomic_DNA"/>
</dbReference>
<gene>
    <name evidence="1" type="ORF">FOXB_12430</name>
</gene>